<dbReference type="RefSeq" id="WP_132041890.1">
    <property type="nucleotide sequence ID" value="NZ_SLTR01000004.1"/>
</dbReference>
<organism evidence="1 2">
    <name type="scientific">Halomonas marinisediminis</name>
    <dbReference type="NCBI Taxonomy" id="2546095"/>
    <lineage>
        <taxon>Bacteria</taxon>
        <taxon>Pseudomonadati</taxon>
        <taxon>Pseudomonadota</taxon>
        <taxon>Gammaproteobacteria</taxon>
        <taxon>Oceanospirillales</taxon>
        <taxon>Halomonadaceae</taxon>
        <taxon>Halomonas</taxon>
    </lineage>
</organism>
<proteinExistence type="predicted"/>
<keyword evidence="2" id="KW-1185">Reference proteome</keyword>
<dbReference type="Proteomes" id="UP000294823">
    <property type="component" value="Unassembled WGS sequence"/>
</dbReference>
<evidence type="ECO:0000313" key="1">
    <source>
        <dbReference type="EMBL" id="TDB04424.1"/>
    </source>
</evidence>
<evidence type="ECO:0000313" key="2">
    <source>
        <dbReference type="Proteomes" id="UP000294823"/>
    </source>
</evidence>
<reference evidence="1 2" key="1">
    <citation type="submission" date="2019-03" db="EMBL/GenBank/DDBJ databases">
        <title>Halomonas marinisediminis sp. nov., a moderately halophilic bacterium isolated from the Bohai Gulf.</title>
        <authorList>
            <person name="Ji X."/>
        </authorList>
    </citation>
    <scope>NUCLEOTIDE SEQUENCE [LARGE SCALE GENOMIC DNA]</scope>
    <source>
        <strain evidence="1 2">204</strain>
    </source>
</reference>
<dbReference type="EMBL" id="SLTR01000004">
    <property type="protein sequence ID" value="TDB04424.1"/>
    <property type="molecule type" value="Genomic_DNA"/>
</dbReference>
<comment type="caution">
    <text evidence="1">The sequence shown here is derived from an EMBL/GenBank/DDBJ whole genome shotgun (WGS) entry which is preliminary data.</text>
</comment>
<name>A0ABY2D9N4_9GAMM</name>
<sequence>MKPAEKIKTQKIVDKIEAGDFDENDIDNLFMKLRAYASNHRVFREIADFVAHNDNRDRGLANQALETMYLRMRFFLEYNSPKKTLDLSQPFPLWIKRLIIFQVEKCEEEILKERFNVTASRLKSRIENSFKSDKKAKIAQYKDGKLSEKTFEAIQHVMSFISGHAAFTQDQLIDELVGVLDANRLRFDTDVILSLSDKITLCTLLLFHQSEFDIRGHKKAHCEVAAEKSSISHNVQFVDVQGNPVEHHETFGALSVMGTVTVKRDEQDLGISHCVMSTNLDVESWCSENLFRVEPLSDEVPNHMCKRIRLDTDLAIDKDFKLAAANA</sequence>
<gene>
    <name evidence="1" type="ORF">E0702_05070</name>
</gene>
<protein>
    <submittedName>
        <fullName evidence="1">Uncharacterized protein</fullName>
    </submittedName>
</protein>
<accession>A0ABY2D9N4</accession>